<organism evidence="2 3">
    <name type="scientific">Conger conger</name>
    <name type="common">Conger eel</name>
    <name type="synonym">Muraena conger</name>
    <dbReference type="NCBI Taxonomy" id="82655"/>
    <lineage>
        <taxon>Eukaryota</taxon>
        <taxon>Metazoa</taxon>
        <taxon>Chordata</taxon>
        <taxon>Craniata</taxon>
        <taxon>Vertebrata</taxon>
        <taxon>Euteleostomi</taxon>
        <taxon>Actinopterygii</taxon>
        <taxon>Neopterygii</taxon>
        <taxon>Teleostei</taxon>
        <taxon>Anguilliformes</taxon>
        <taxon>Congridae</taxon>
        <taxon>Conger</taxon>
    </lineage>
</organism>
<name>A0A9Q1DU27_CONCO</name>
<feature type="compositionally biased region" description="Low complexity" evidence="1">
    <location>
        <begin position="248"/>
        <end position="272"/>
    </location>
</feature>
<protein>
    <submittedName>
        <fullName evidence="2">Uncharacterized protein</fullName>
    </submittedName>
</protein>
<feature type="region of interest" description="Disordered" evidence="1">
    <location>
        <begin position="28"/>
        <end position="110"/>
    </location>
</feature>
<reference evidence="2" key="1">
    <citation type="journal article" date="2023" name="Science">
        <title>Genome structures resolve the early diversification of teleost fishes.</title>
        <authorList>
            <person name="Parey E."/>
            <person name="Louis A."/>
            <person name="Montfort J."/>
            <person name="Bouchez O."/>
            <person name="Roques C."/>
            <person name="Iampietro C."/>
            <person name="Lluch J."/>
            <person name="Castinel A."/>
            <person name="Donnadieu C."/>
            <person name="Desvignes T."/>
            <person name="Floi Bucao C."/>
            <person name="Jouanno E."/>
            <person name="Wen M."/>
            <person name="Mejri S."/>
            <person name="Dirks R."/>
            <person name="Jansen H."/>
            <person name="Henkel C."/>
            <person name="Chen W.J."/>
            <person name="Zahm M."/>
            <person name="Cabau C."/>
            <person name="Klopp C."/>
            <person name="Thompson A.W."/>
            <person name="Robinson-Rechavi M."/>
            <person name="Braasch I."/>
            <person name="Lecointre G."/>
            <person name="Bobe J."/>
            <person name="Postlethwait J.H."/>
            <person name="Berthelot C."/>
            <person name="Roest Crollius H."/>
            <person name="Guiguen Y."/>
        </authorList>
    </citation>
    <scope>NUCLEOTIDE SEQUENCE</scope>
    <source>
        <strain evidence="2">Concon-B</strain>
    </source>
</reference>
<gene>
    <name evidence="2" type="ORF">COCON_G00041530</name>
</gene>
<sequence>MTIGKSSKKSLKSPKYLDLSSGFYGRLEEAEVDQETEELGRAEGRTAGGEMQTHAATQRGGKRGSGVFDFNQGMLEDDGTAALLRKTPARRSSRWRRKSGSRKKRLEAEPEDCETLEVVDPARPQTLEVVDSAAPQTMEVVDSAAPQTMEVVDSAAPQTMEVVDSAAPQTLEAGHLLVHFSVREEADDHVLISKTAERETEGLRGDEEVKVAKRGKLKNYRKALDRALRRGWETFVCSLYSVTLTPISSTETSPSSSSATTARQSSARAEYR</sequence>
<evidence type="ECO:0000256" key="1">
    <source>
        <dbReference type="SAM" id="MobiDB-lite"/>
    </source>
</evidence>
<dbReference type="OrthoDB" id="8957463at2759"/>
<dbReference type="Proteomes" id="UP001152803">
    <property type="component" value="Unassembled WGS sequence"/>
</dbReference>
<dbReference type="EMBL" id="JAFJMO010000003">
    <property type="protein sequence ID" value="KAJ8281634.1"/>
    <property type="molecule type" value="Genomic_DNA"/>
</dbReference>
<keyword evidence="3" id="KW-1185">Reference proteome</keyword>
<feature type="region of interest" description="Disordered" evidence="1">
    <location>
        <begin position="247"/>
        <end position="272"/>
    </location>
</feature>
<evidence type="ECO:0000313" key="3">
    <source>
        <dbReference type="Proteomes" id="UP001152803"/>
    </source>
</evidence>
<proteinExistence type="predicted"/>
<accession>A0A9Q1DU27</accession>
<comment type="caution">
    <text evidence="2">The sequence shown here is derived from an EMBL/GenBank/DDBJ whole genome shotgun (WGS) entry which is preliminary data.</text>
</comment>
<evidence type="ECO:0000313" key="2">
    <source>
        <dbReference type="EMBL" id="KAJ8281634.1"/>
    </source>
</evidence>
<dbReference type="AlphaFoldDB" id="A0A9Q1DU27"/>
<feature type="compositionally biased region" description="Basic residues" evidence="1">
    <location>
        <begin position="87"/>
        <end position="105"/>
    </location>
</feature>